<dbReference type="GO" id="GO:0046872">
    <property type="term" value="F:metal ion binding"/>
    <property type="evidence" value="ECO:0007669"/>
    <property type="project" value="UniProtKB-KW"/>
</dbReference>
<name>A0A7W3TPU2_9LACO</name>
<keyword evidence="4" id="KW-0378">Hydrolase</keyword>
<evidence type="ECO:0000313" key="9">
    <source>
        <dbReference type="Proteomes" id="UP000518316"/>
    </source>
</evidence>
<gene>
    <name evidence="8" type="ORF">H5S40_00390</name>
</gene>
<keyword evidence="2" id="KW-0645">Protease</keyword>
<evidence type="ECO:0000256" key="4">
    <source>
        <dbReference type="ARBA" id="ARBA00022801"/>
    </source>
</evidence>
<dbReference type="Pfam" id="PF04002">
    <property type="entry name" value="RadC"/>
    <property type="match status" value="1"/>
</dbReference>
<sequence length="205" mass="23525">MENEFASNYVKMVFDCFADELGHQKQELCQRLLRKCPTPLAIKRLTRVEKREICEWAPEMKRLFAAIDLGQVVTKSHEDIIGHAYSSVEVGREMVARFQDEEQENICIACTDVHNDIIAWKVLFIGGGSECVLYPDKIFQYALQCSAHGIIMIHNHPTGDVRPSSQDDSFVRRLERGCDFVGINLIDFMIVGRDSYYSWQEDTAL</sequence>
<accession>A0A7W3TPU2</accession>
<keyword evidence="9" id="KW-1185">Reference proteome</keyword>
<keyword evidence="6" id="KW-0482">Metalloprotease</keyword>
<proteinExistence type="inferred from homology"/>
<comment type="similarity">
    <text evidence="1">Belongs to the UPF0758 family.</text>
</comment>
<evidence type="ECO:0000256" key="6">
    <source>
        <dbReference type="ARBA" id="ARBA00023049"/>
    </source>
</evidence>
<dbReference type="CDD" id="cd08071">
    <property type="entry name" value="MPN_DUF2466"/>
    <property type="match status" value="1"/>
</dbReference>
<dbReference type="GO" id="GO:0006508">
    <property type="term" value="P:proteolysis"/>
    <property type="evidence" value="ECO:0007669"/>
    <property type="project" value="UniProtKB-KW"/>
</dbReference>
<dbReference type="InterPro" id="IPR037518">
    <property type="entry name" value="MPN"/>
</dbReference>
<dbReference type="InterPro" id="IPR001405">
    <property type="entry name" value="UPF0758"/>
</dbReference>
<organism evidence="8 9">
    <name type="scientific">Limosilactobacillus albertensis</name>
    <dbReference type="NCBI Taxonomy" id="2759752"/>
    <lineage>
        <taxon>Bacteria</taxon>
        <taxon>Bacillati</taxon>
        <taxon>Bacillota</taxon>
        <taxon>Bacilli</taxon>
        <taxon>Lactobacillales</taxon>
        <taxon>Lactobacillaceae</taxon>
        <taxon>Limosilactobacillus</taxon>
    </lineage>
</organism>
<dbReference type="RefSeq" id="WP_182597417.1">
    <property type="nucleotide sequence ID" value="NZ_JACIVC010000013.1"/>
</dbReference>
<keyword evidence="3" id="KW-0479">Metal-binding</keyword>
<dbReference type="EMBL" id="JACIVC010000013">
    <property type="protein sequence ID" value="MBB1068662.1"/>
    <property type="molecule type" value="Genomic_DNA"/>
</dbReference>
<dbReference type="PROSITE" id="PS50249">
    <property type="entry name" value="MPN"/>
    <property type="match status" value="1"/>
</dbReference>
<dbReference type="GO" id="GO:0008237">
    <property type="term" value="F:metallopeptidase activity"/>
    <property type="evidence" value="ECO:0007669"/>
    <property type="project" value="UniProtKB-KW"/>
</dbReference>
<evidence type="ECO:0000256" key="1">
    <source>
        <dbReference type="ARBA" id="ARBA00010243"/>
    </source>
</evidence>
<dbReference type="AlphaFoldDB" id="A0A7W3TPU2"/>
<keyword evidence="5" id="KW-0862">Zinc</keyword>
<dbReference type="Proteomes" id="UP000518316">
    <property type="component" value="Unassembled WGS sequence"/>
</dbReference>
<evidence type="ECO:0000259" key="7">
    <source>
        <dbReference type="PROSITE" id="PS50249"/>
    </source>
</evidence>
<dbReference type="PANTHER" id="PTHR30471">
    <property type="entry name" value="DNA REPAIR PROTEIN RADC"/>
    <property type="match status" value="1"/>
</dbReference>
<evidence type="ECO:0000313" key="8">
    <source>
        <dbReference type="EMBL" id="MBB1068662.1"/>
    </source>
</evidence>
<dbReference type="PANTHER" id="PTHR30471:SF3">
    <property type="entry name" value="UPF0758 PROTEIN YEES-RELATED"/>
    <property type="match status" value="1"/>
</dbReference>
<evidence type="ECO:0000256" key="5">
    <source>
        <dbReference type="ARBA" id="ARBA00022833"/>
    </source>
</evidence>
<feature type="domain" description="MPN" evidence="7">
    <location>
        <begin position="66"/>
        <end position="205"/>
    </location>
</feature>
<comment type="caution">
    <text evidence="8">The sequence shown here is derived from an EMBL/GenBank/DDBJ whole genome shotgun (WGS) entry which is preliminary data.</text>
</comment>
<evidence type="ECO:0000256" key="2">
    <source>
        <dbReference type="ARBA" id="ARBA00022670"/>
    </source>
</evidence>
<reference evidence="8 9" key="1">
    <citation type="submission" date="2020-07" db="EMBL/GenBank/DDBJ databases">
        <title>Description of Limosilactobacillus balticus sp. nov., Limosilactobacillus agrestis sp. nov., Limosilactobacillus albertensis sp. nov., Limosilactobacillus rudii sp. nov., Limosilactobacillus fastidiosus sp. nov., five novel Limosilactobacillus species isolated from the vertebrate gastrointestinal tract, and proposal of 6 subspecies of Limosilactobacillus reuteri adapted to the gastrointestinal tract of specific vertebrate hosts.</title>
        <authorList>
            <person name="Li F."/>
            <person name="Cheng C."/>
            <person name="Zheng J."/>
            <person name="Quevedo R.M."/>
            <person name="Li J."/>
            <person name="Roos S."/>
            <person name="Gaenzle M.G."/>
            <person name="Walter J."/>
        </authorList>
    </citation>
    <scope>NUCLEOTIDE SEQUENCE [LARGE SCALE GENOMIC DNA]</scope>
    <source>
        <strain evidence="8 9">RRLNB_1_1</strain>
    </source>
</reference>
<protein>
    <submittedName>
        <fullName evidence="8">JAB domain-containing protein</fullName>
    </submittedName>
</protein>
<evidence type="ECO:0000256" key="3">
    <source>
        <dbReference type="ARBA" id="ARBA00022723"/>
    </source>
</evidence>
<dbReference type="Gene3D" id="3.40.140.10">
    <property type="entry name" value="Cytidine Deaminase, domain 2"/>
    <property type="match status" value="1"/>
</dbReference>
<dbReference type="InterPro" id="IPR025657">
    <property type="entry name" value="RadC_JAB"/>
</dbReference>